<proteinExistence type="predicted"/>
<dbReference type="AlphaFoldDB" id="A0A2H1KN60"/>
<gene>
    <name evidence="1" type="ORF">BAURA63_03498</name>
</gene>
<evidence type="ECO:0000313" key="2">
    <source>
        <dbReference type="Proteomes" id="UP000234327"/>
    </source>
</evidence>
<dbReference type="RefSeq" id="WP_101598783.1">
    <property type="nucleotide sequence ID" value="NZ_FXYZ01000026.1"/>
</dbReference>
<dbReference type="EMBL" id="FXYZ01000026">
    <property type="protein sequence ID" value="SMY01059.1"/>
    <property type="molecule type" value="Genomic_DNA"/>
</dbReference>
<protein>
    <submittedName>
        <fullName evidence="1">Uncharacterized protein</fullName>
    </submittedName>
</protein>
<name>A0A2H1KN60_BREAU</name>
<accession>A0A2H1KN60</accession>
<dbReference type="Proteomes" id="UP000234327">
    <property type="component" value="Unassembled WGS sequence"/>
</dbReference>
<reference evidence="1 2" key="1">
    <citation type="submission" date="2017-03" db="EMBL/GenBank/DDBJ databases">
        <authorList>
            <person name="Afonso C.L."/>
            <person name="Miller P.J."/>
            <person name="Scott M.A."/>
            <person name="Spackman E."/>
            <person name="Goraichik I."/>
            <person name="Dimitrov K.M."/>
            <person name="Suarez D.L."/>
            <person name="Swayne D.E."/>
        </authorList>
    </citation>
    <scope>NUCLEOTIDE SEQUENCE [LARGE SCALE GENOMIC DNA]</scope>
    <source>
        <strain evidence="2">6(3)</strain>
    </source>
</reference>
<sequence>MASLTDYRTIADFVRTDDWAGFRKLAQTAARNGHLAILTQTYNNDTEADPAIEHTIEFLPAELAAIINTDNNGHTEEIPMGSTRSFEIFTPELPTGLFGPNTDLDLLP</sequence>
<organism evidence="1 2">
    <name type="scientific">Brevibacterium aurantiacum</name>
    <dbReference type="NCBI Taxonomy" id="273384"/>
    <lineage>
        <taxon>Bacteria</taxon>
        <taxon>Bacillati</taxon>
        <taxon>Actinomycetota</taxon>
        <taxon>Actinomycetes</taxon>
        <taxon>Micrococcales</taxon>
        <taxon>Brevibacteriaceae</taxon>
        <taxon>Brevibacterium</taxon>
    </lineage>
</organism>
<evidence type="ECO:0000313" key="1">
    <source>
        <dbReference type="EMBL" id="SMY01059.1"/>
    </source>
</evidence>